<sequence length="113" mass="12164">QVSQGGDLVLQTRHLGLLHPLGGAQLVNDFPCLGQLVLVRVSDWLQVLRLPVAQSLVLSLQLLDLGIQEVDLLDVGGQTLVQVLHLALLLLAVSLEIGDSRRAELLVDAWAHG</sequence>
<feature type="non-terminal residue" evidence="1">
    <location>
        <position position="1"/>
    </location>
</feature>
<dbReference type="Proteomes" id="UP000271974">
    <property type="component" value="Unassembled WGS sequence"/>
</dbReference>
<name>A0A433TZI1_ELYCH</name>
<reference evidence="1 2" key="1">
    <citation type="submission" date="2019-01" db="EMBL/GenBank/DDBJ databases">
        <title>A draft genome assembly of the solar-powered sea slug Elysia chlorotica.</title>
        <authorList>
            <person name="Cai H."/>
            <person name="Li Q."/>
            <person name="Fang X."/>
            <person name="Li J."/>
            <person name="Curtis N.E."/>
            <person name="Altenburger A."/>
            <person name="Shibata T."/>
            <person name="Feng M."/>
            <person name="Maeda T."/>
            <person name="Schwartz J.A."/>
            <person name="Shigenobu S."/>
            <person name="Lundholm N."/>
            <person name="Nishiyama T."/>
            <person name="Yang H."/>
            <person name="Hasebe M."/>
            <person name="Li S."/>
            <person name="Pierce S.K."/>
            <person name="Wang J."/>
        </authorList>
    </citation>
    <scope>NUCLEOTIDE SEQUENCE [LARGE SCALE GENOMIC DNA]</scope>
    <source>
        <strain evidence="1">EC2010</strain>
        <tissue evidence="1">Whole organism of an adult</tissue>
    </source>
</reference>
<keyword evidence="2" id="KW-1185">Reference proteome</keyword>
<feature type="non-terminal residue" evidence="1">
    <location>
        <position position="113"/>
    </location>
</feature>
<protein>
    <submittedName>
        <fullName evidence="1">Uncharacterized protein</fullName>
    </submittedName>
</protein>
<gene>
    <name evidence="1" type="ORF">EGW08_005367</name>
</gene>
<comment type="caution">
    <text evidence="1">The sequence shown here is derived from an EMBL/GenBank/DDBJ whole genome shotgun (WGS) entry which is preliminary data.</text>
</comment>
<organism evidence="1 2">
    <name type="scientific">Elysia chlorotica</name>
    <name type="common">Eastern emerald elysia</name>
    <name type="synonym">Sea slug</name>
    <dbReference type="NCBI Taxonomy" id="188477"/>
    <lineage>
        <taxon>Eukaryota</taxon>
        <taxon>Metazoa</taxon>
        <taxon>Spiralia</taxon>
        <taxon>Lophotrochozoa</taxon>
        <taxon>Mollusca</taxon>
        <taxon>Gastropoda</taxon>
        <taxon>Heterobranchia</taxon>
        <taxon>Euthyneura</taxon>
        <taxon>Panpulmonata</taxon>
        <taxon>Sacoglossa</taxon>
        <taxon>Placobranchoidea</taxon>
        <taxon>Plakobranchidae</taxon>
        <taxon>Elysia</taxon>
    </lineage>
</organism>
<proteinExistence type="predicted"/>
<evidence type="ECO:0000313" key="2">
    <source>
        <dbReference type="Proteomes" id="UP000271974"/>
    </source>
</evidence>
<dbReference type="EMBL" id="RQTK01000125">
    <property type="protein sequence ID" value="RUS86888.1"/>
    <property type="molecule type" value="Genomic_DNA"/>
</dbReference>
<dbReference type="AlphaFoldDB" id="A0A433TZI1"/>
<accession>A0A433TZI1</accession>
<evidence type="ECO:0000313" key="1">
    <source>
        <dbReference type="EMBL" id="RUS86888.1"/>
    </source>
</evidence>